<dbReference type="SUPFAM" id="SSF46579">
    <property type="entry name" value="Prefoldin"/>
    <property type="match status" value="1"/>
</dbReference>
<sequence length="144" mass="16519">MGDENTPSSNIQQYETFVNEVLRSKLKDCLRAREDYLSEINDYLQLERTIGHLNQLEVDPLKTKVDLGCGFFVQAEIPDVSKILVSIGYQFFLELTHTEATKFIKEKVKQINERVNLLEEEASRINADIKSMLDTLAQLQNLAP</sequence>
<dbReference type="GO" id="GO:0003714">
    <property type="term" value="F:transcription corepressor activity"/>
    <property type="evidence" value="ECO:0007669"/>
    <property type="project" value="InterPro"/>
</dbReference>
<name>A0A4Y7NLG3_9CRUS</name>
<reference evidence="3" key="1">
    <citation type="submission" date="2018-08" db="EMBL/GenBank/DDBJ databases">
        <authorList>
            <person name="Cornetti L."/>
        </authorList>
    </citation>
    <scope>NUCLEOTIDE SEQUENCE</scope>
    <source>
        <strain evidence="3">BE-ASS</strain>
    </source>
</reference>
<comment type="similarity">
    <text evidence="1">Belongs to the UXT family.</text>
</comment>
<dbReference type="InterPro" id="IPR004127">
    <property type="entry name" value="Prefoldin_subunit_alpha"/>
</dbReference>
<dbReference type="GO" id="GO:0045944">
    <property type="term" value="P:positive regulation of transcription by RNA polymerase II"/>
    <property type="evidence" value="ECO:0007669"/>
    <property type="project" value="TreeGrafter"/>
</dbReference>
<dbReference type="InterPro" id="IPR003994">
    <property type="entry name" value="UXT"/>
</dbReference>
<dbReference type="GO" id="GO:0000122">
    <property type="term" value="P:negative regulation of transcription by RNA polymerase II"/>
    <property type="evidence" value="ECO:0007669"/>
    <property type="project" value="InterPro"/>
</dbReference>
<dbReference type="PANTHER" id="PTHR13345">
    <property type="entry name" value="MEDIATOR OF RNA POLYMERASE II TRANSCRIPTION SUBUNIT 10"/>
    <property type="match status" value="1"/>
</dbReference>
<protein>
    <submittedName>
        <fullName evidence="3">EOG090X0MWD</fullName>
    </submittedName>
</protein>
<proteinExistence type="evidence at transcript level"/>
<gene>
    <name evidence="3" type="primary">EOG090X0MWD</name>
</gene>
<dbReference type="PANTHER" id="PTHR13345:SF9">
    <property type="entry name" value="PROTEIN UXT"/>
    <property type="match status" value="1"/>
</dbReference>
<dbReference type="EMBL" id="LR024423">
    <property type="protein sequence ID" value="SVE94042.1"/>
    <property type="molecule type" value="mRNA"/>
</dbReference>
<feature type="coiled-coil region" evidence="2">
    <location>
        <begin position="101"/>
        <end position="142"/>
    </location>
</feature>
<dbReference type="PRINTS" id="PR01502">
    <property type="entry name" value="UXTPROTEIN"/>
</dbReference>
<dbReference type="GO" id="GO:0016592">
    <property type="term" value="C:mediator complex"/>
    <property type="evidence" value="ECO:0007669"/>
    <property type="project" value="TreeGrafter"/>
</dbReference>
<organism evidence="3">
    <name type="scientific">Scapholeberis mucronata</name>
    <dbReference type="NCBI Taxonomy" id="202097"/>
    <lineage>
        <taxon>Eukaryota</taxon>
        <taxon>Metazoa</taxon>
        <taxon>Ecdysozoa</taxon>
        <taxon>Arthropoda</taxon>
        <taxon>Crustacea</taxon>
        <taxon>Branchiopoda</taxon>
        <taxon>Diplostraca</taxon>
        <taxon>Cladocera</taxon>
        <taxon>Anomopoda</taxon>
        <taxon>Daphniidae</taxon>
        <taxon>Scapholeberis</taxon>
    </lineage>
</organism>
<evidence type="ECO:0000313" key="3">
    <source>
        <dbReference type="EMBL" id="SVE94042.1"/>
    </source>
</evidence>
<keyword evidence="2" id="KW-0175">Coiled coil</keyword>
<evidence type="ECO:0000256" key="1">
    <source>
        <dbReference type="ARBA" id="ARBA00007666"/>
    </source>
</evidence>
<dbReference type="CDD" id="cd23158">
    <property type="entry name" value="Prefoldin_UXT"/>
    <property type="match status" value="1"/>
</dbReference>
<evidence type="ECO:0000256" key="2">
    <source>
        <dbReference type="SAM" id="Coils"/>
    </source>
</evidence>
<dbReference type="InterPro" id="IPR009053">
    <property type="entry name" value="Prefoldin"/>
</dbReference>
<dbReference type="Pfam" id="PF02996">
    <property type="entry name" value="Prefoldin"/>
    <property type="match status" value="1"/>
</dbReference>
<dbReference type="Gene3D" id="1.10.287.370">
    <property type="match status" value="1"/>
</dbReference>
<dbReference type="AlphaFoldDB" id="A0A4Y7NLG3"/>
<accession>A0A4Y7NLG3</accession>